<dbReference type="SUPFAM" id="SSF51735">
    <property type="entry name" value="NAD(P)-binding Rossmann-fold domains"/>
    <property type="match status" value="1"/>
</dbReference>
<comment type="similarity">
    <text evidence="1">Belongs to the D-isomer specific 2-hydroxyacid dehydrogenase family.</text>
</comment>
<dbReference type="Proteomes" id="UP000054683">
    <property type="component" value="Unassembled WGS sequence"/>
</dbReference>
<dbReference type="InterPro" id="IPR036291">
    <property type="entry name" value="NAD(P)-bd_dom_sf"/>
</dbReference>
<proteinExistence type="inferred from homology"/>
<dbReference type="GO" id="GO:0051287">
    <property type="term" value="F:NAD binding"/>
    <property type="evidence" value="ECO:0007669"/>
    <property type="project" value="InterPro"/>
</dbReference>
<feature type="domain" description="D-isomer specific 2-hydroxyacid dehydrogenase NAD-binding" evidence="5">
    <location>
        <begin position="23"/>
        <end position="82"/>
    </location>
</feature>
<organism evidence="6 7">
    <name type="scientific">Caballeronia udeis</name>
    <dbReference type="NCBI Taxonomy" id="1232866"/>
    <lineage>
        <taxon>Bacteria</taxon>
        <taxon>Pseudomonadati</taxon>
        <taxon>Pseudomonadota</taxon>
        <taxon>Betaproteobacteria</taxon>
        <taxon>Burkholderiales</taxon>
        <taxon>Burkholderiaceae</taxon>
        <taxon>Caballeronia</taxon>
    </lineage>
</organism>
<evidence type="ECO:0000259" key="5">
    <source>
        <dbReference type="Pfam" id="PF02826"/>
    </source>
</evidence>
<dbReference type="Gene3D" id="3.40.50.720">
    <property type="entry name" value="NAD(P)-binding Rossmann-like Domain"/>
    <property type="match status" value="2"/>
</dbReference>
<evidence type="ECO:0000256" key="3">
    <source>
        <dbReference type="ARBA" id="ARBA00023027"/>
    </source>
</evidence>
<dbReference type="GO" id="GO:0016491">
    <property type="term" value="F:oxidoreductase activity"/>
    <property type="evidence" value="ECO:0007669"/>
    <property type="project" value="UniProtKB-KW"/>
</dbReference>
<dbReference type="Pfam" id="PF02826">
    <property type="entry name" value="2-Hacid_dh_C"/>
    <property type="match status" value="1"/>
</dbReference>
<dbReference type="EMBL" id="FCOK02000045">
    <property type="protein sequence ID" value="SAL53354.1"/>
    <property type="molecule type" value="Genomic_DNA"/>
</dbReference>
<dbReference type="InterPro" id="IPR006140">
    <property type="entry name" value="D-isomer_DH_NAD-bd"/>
</dbReference>
<dbReference type="InterPro" id="IPR050418">
    <property type="entry name" value="D-iso_2-hydroxyacid_DH_PdxB"/>
</dbReference>
<keyword evidence="3" id="KW-0520">NAD</keyword>
<keyword evidence="2" id="KW-0560">Oxidoreductase</keyword>
<accession>A0A158I9V9</accession>
<feature type="region of interest" description="Disordered" evidence="4">
    <location>
        <begin position="82"/>
        <end position="124"/>
    </location>
</feature>
<dbReference type="PANTHER" id="PTHR43761">
    <property type="entry name" value="D-ISOMER SPECIFIC 2-HYDROXYACID DEHYDROGENASE FAMILY PROTEIN (AFU_ORTHOLOGUE AFUA_1G13630)"/>
    <property type="match status" value="1"/>
</dbReference>
<feature type="compositionally biased region" description="Polar residues" evidence="4">
    <location>
        <begin position="110"/>
        <end position="124"/>
    </location>
</feature>
<evidence type="ECO:0000256" key="4">
    <source>
        <dbReference type="SAM" id="MobiDB-lite"/>
    </source>
</evidence>
<evidence type="ECO:0000313" key="6">
    <source>
        <dbReference type="EMBL" id="SAL53354.1"/>
    </source>
</evidence>
<protein>
    <submittedName>
        <fullName evidence="6">Gluconate 2-dehydrogenase</fullName>
    </submittedName>
</protein>
<evidence type="ECO:0000313" key="7">
    <source>
        <dbReference type="Proteomes" id="UP000054683"/>
    </source>
</evidence>
<evidence type="ECO:0000256" key="1">
    <source>
        <dbReference type="ARBA" id="ARBA00005854"/>
    </source>
</evidence>
<dbReference type="AlphaFoldDB" id="A0A158I9V9"/>
<evidence type="ECO:0000256" key="2">
    <source>
        <dbReference type="ARBA" id="ARBA00023002"/>
    </source>
</evidence>
<sequence>MLEKFGFLIDSPGSLIGTLERGWMKPSAIAVNTDRGDITGEAAFSEALLSRRLSGTGLDVFDMEPPLVDSPPLRGERRVLNPRSAALTEEAATRVGRRGDQHHGLPVGQARSTALINTSRSDYR</sequence>
<name>A0A158I9V9_9BURK</name>
<dbReference type="PANTHER" id="PTHR43761:SF1">
    <property type="entry name" value="D-ISOMER SPECIFIC 2-HYDROXYACID DEHYDROGENASE CATALYTIC DOMAIN-CONTAINING PROTEIN-RELATED"/>
    <property type="match status" value="1"/>
</dbReference>
<gene>
    <name evidence="6" type="ORF">AWB69_05595</name>
</gene>
<reference evidence="6 7" key="1">
    <citation type="submission" date="2016-01" db="EMBL/GenBank/DDBJ databases">
        <authorList>
            <person name="Oliw E.H."/>
        </authorList>
    </citation>
    <scope>NUCLEOTIDE SEQUENCE [LARGE SCALE GENOMIC DNA]</scope>
    <source>
        <strain evidence="6">LMG 27134</strain>
    </source>
</reference>